<organism evidence="10 11">
    <name type="scientific">Limihaloglobus sulfuriphilus</name>
    <dbReference type="NCBI Taxonomy" id="1851148"/>
    <lineage>
        <taxon>Bacteria</taxon>
        <taxon>Pseudomonadati</taxon>
        <taxon>Planctomycetota</taxon>
        <taxon>Phycisphaerae</taxon>
        <taxon>Sedimentisphaerales</taxon>
        <taxon>Sedimentisphaeraceae</taxon>
        <taxon>Limihaloglobus</taxon>
    </lineage>
</organism>
<dbReference type="AlphaFoldDB" id="A0A1Q2MB02"/>
<dbReference type="InterPro" id="IPR003593">
    <property type="entry name" value="AAA+_ATPase"/>
</dbReference>
<proteinExistence type="inferred from homology"/>
<evidence type="ECO:0000313" key="10">
    <source>
        <dbReference type="EMBL" id="AQQ69866.1"/>
    </source>
</evidence>
<dbReference type="SMART" id="SM00382">
    <property type="entry name" value="AAA"/>
    <property type="match status" value="1"/>
</dbReference>
<dbReference type="GO" id="GO:0043190">
    <property type="term" value="C:ATP-binding cassette (ABC) transporter complex"/>
    <property type="evidence" value="ECO:0007669"/>
    <property type="project" value="TreeGrafter"/>
</dbReference>
<keyword evidence="10" id="KW-0378">Hydrolase</keyword>
<dbReference type="SUPFAM" id="SSF52540">
    <property type="entry name" value="P-loop containing nucleoside triphosphate hydrolases"/>
    <property type="match status" value="1"/>
</dbReference>
<dbReference type="Proteomes" id="UP000188181">
    <property type="component" value="Chromosome"/>
</dbReference>
<dbReference type="EMBL" id="CP019646">
    <property type="protein sequence ID" value="AQQ69866.1"/>
    <property type="molecule type" value="Genomic_DNA"/>
</dbReference>
<keyword evidence="7" id="KW-1278">Translocase</keyword>
<dbReference type="InterPro" id="IPR017871">
    <property type="entry name" value="ABC_transporter-like_CS"/>
</dbReference>
<keyword evidence="4" id="KW-1003">Cell membrane</keyword>
<evidence type="ECO:0000256" key="5">
    <source>
        <dbReference type="ARBA" id="ARBA00022741"/>
    </source>
</evidence>
<evidence type="ECO:0000256" key="4">
    <source>
        <dbReference type="ARBA" id="ARBA00022475"/>
    </source>
</evidence>
<dbReference type="InterPro" id="IPR027417">
    <property type="entry name" value="P-loop_NTPase"/>
</dbReference>
<dbReference type="OrthoDB" id="9804199at2"/>
<evidence type="ECO:0000256" key="1">
    <source>
        <dbReference type="ARBA" id="ARBA00004236"/>
    </source>
</evidence>
<dbReference type="GO" id="GO:0005524">
    <property type="term" value="F:ATP binding"/>
    <property type="evidence" value="ECO:0007669"/>
    <property type="project" value="UniProtKB-KW"/>
</dbReference>
<keyword evidence="11" id="KW-1185">Reference proteome</keyword>
<evidence type="ECO:0000256" key="2">
    <source>
        <dbReference type="ARBA" id="ARBA00005417"/>
    </source>
</evidence>
<gene>
    <name evidence="10" type="primary">cbiO</name>
    <name evidence="10" type="ORF">SMSP2_00200</name>
</gene>
<keyword evidence="6 10" id="KW-0067">ATP-binding</keyword>
<dbReference type="PROSITE" id="PS00211">
    <property type="entry name" value="ABC_TRANSPORTER_1"/>
    <property type="match status" value="1"/>
</dbReference>
<sequence>MSKAIEIKNLNYTYPDSTPALRDINLSIDHGERVVIIGPNGAGKSTLLLAIGCFIRTCGSVSVNGIENKSKNIKEIRRVIGAVFQNPDEQLFMPRLIDDIAFGPLNMGLSPEEALDAAKAALEQVGLTGFENKEPHHLSAGQKRAAAVASILSMSPSIITMDEPDSNLDPAGRRNLVKLLNGLDKTIIIAGCSMGFLSQIAERAVLIDGGGVVADGDVKEIMSDSNLMESHGLEVPSNFK</sequence>
<dbReference type="FunFam" id="3.40.50.300:FF:000224">
    <property type="entry name" value="Energy-coupling factor transporter ATP-binding protein EcfA"/>
    <property type="match status" value="1"/>
</dbReference>
<comment type="similarity">
    <text evidence="2">Belongs to the ABC transporter superfamily.</text>
</comment>
<evidence type="ECO:0000256" key="7">
    <source>
        <dbReference type="ARBA" id="ARBA00022967"/>
    </source>
</evidence>
<accession>A0A1Q2MB02</accession>
<reference evidence="11" key="1">
    <citation type="submission" date="2017-02" db="EMBL/GenBank/DDBJ databases">
        <title>Comparative genomics and description of representatives of a novel lineage of planctomycetes thriving in anoxic sediments.</title>
        <authorList>
            <person name="Spring S."/>
            <person name="Bunk B."/>
            <person name="Sproer C."/>
        </authorList>
    </citation>
    <scope>NUCLEOTIDE SEQUENCE [LARGE SCALE GENOMIC DNA]</scope>
    <source>
        <strain evidence="11">SM-Chi-D1</strain>
    </source>
</reference>
<dbReference type="Gene3D" id="3.40.50.300">
    <property type="entry name" value="P-loop containing nucleotide triphosphate hydrolases"/>
    <property type="match status" value="1"/>
</dbReference>
<comment type="subcellular location">
    <subcellularLocation>
        <location evidence="1">Cell membrane</location>
    </subcellularLocation>
</comment>
<evidence type="ECO:0000259" key="9">
    <source>
        <dbReference type="PROSITE" id="PS50893"/>
    </source>
</evidence>
<dbReference type="InterPro" id="IPR015856">
    <property type="entry name" value="ABC_transpr_CbiO/EcfA_su"/>
</dbReference>
<keyword evidence="5" id="KW-0547">Nucleotide-binding</keyword>
<dbReference type="EC" id="3.6.3.-" evidence="10"/>
<evidence type="ECO:0000256" key="3">
    <source>
        <dbReference type="ARBA" id="ARBA00022448"/>
    </source>
</evidence>
<keyword evidence="8" id="KW-0472">Membrane</keyword>
<dbReference type="CDD" id="cd03225">
    <property type="entry name" value="ABC_cobalt_CbiO_domain1"/>
    <property type="match status" value="1"/>
</dbReference>
<dbReference type="GO" id="GO:0016887">
    <property type="term" value="F:ATP hydrolysis activity"/>
    <property type="evidence" value="ECO:0007669"/>
    <property type="project" value="InterPro"/>
</dbReference>
<feature type="domain" description="ABC transporter" evidence="9">
    <location>
        <begin position="5"/>
        <end position="234"/>
    </location>
</feature>
<dbReference type="RefSeq" id="WP_146682170.1">
    <property type="nucleotide sequence ID" value="NZ_CP019646.1"/>
</dbReference>
<dbReference type="STRING" id="1851148.SMSP2_00200"/>
<dbReference type="InterPro" id="IPR050095">
    <property type="entry name" value="ECF_ABC_transporter_ATP-bd"/>
</dbReference>
<protein>
    <submittedName>
        <fullName evidence="10">Cobalt import ATP-binding protein CbiO</fullName>
        <ecNumber evidence="10">3.6.3.-</ecNumber>
    </submittedName>
</protein>
<dbReference type="PROSITE" id="PS50893">
    <property type="entry name" value="ABC_TRANSPORTER_2"/>
    <property type="match status" value="1"/>
</dbReference>
<keyword evidence="3" id="KW-0813">Transport</keyword>
<name>A0A1Q2MB02_9BACT</name>
<dbReference type="Pfam" id="PF00005">
    <property type="entry name" value="ABC_tran"/>
    <property type="match status" value="1"/>
</dbReference>
<evidence type="ECO:0000313" key="11">
    <source>
        <dbReference type="Proteomes" id="UP000188181"/>
    </source>
</evidence>
<evidence type="ECO:0000256" key="6">
    <source>
        <dbReference type="ARBA" id="ARBA00022840"/>
    </source>
</evidence>
<dbReference type="KEGG" id="pbas:SMSP2_00200"/>
<dbReference type="GO" id="GO:0042626">
    <property type="term" value="F:ATPase-coupled transmembrane transporter activity"/>
    <property type="evidence" value="ECO:0007669"/>
    <property type="project" value="TreeGrafter"/>
</dbReference>
<dbReference type="PANTHER" id="PTHR43553">
    <property type="entry name" value="HEAVY METAL TRANSPORTER"/>
    <property type="match status" value="1"/>
</dbReference>
<dbReference type="PANTHER" id="PTHR43553:SF24">
    <property type="entry name" value="ENERGY-COUPLING FACTOR TRANSPORTER ATP-BINDING PROTEIN ECFA1"/>
    <property type="match status" value="1"/>
</dbReference>
<evidence type="ECO:0000256" key="8">
    <source>
        <dbReference type="ARBA" id="ARBA00023136"/>
    </source>
</evidence>
<dbReference type="InterPro" id="IPR003439">
    <property type="entry name" value="ABC_transporter-like_ATP-bd"/>
</dbReference>